<keyword evidence="2" id="KW-0378">Hydrolase</keyword>
<dbReference type="PROSITE" id="PS51762">
    <property type="entry name" value="GH16_2"/>
    <property type="match status" value="1"/>
</dbReference>
<evidence type="ECO:0000256" key="2">
    <source>
        <dbReference type="ARBA" id="ARBA00022801"/>
    </source>
</evidence>
<feature type="domain" description="GH16" evidence="5">
    <location>
        <begin position="26"/>
        <end position="281"/>
    </location>
</feature>
<keyword evidence="3" id="KW-0326">Glycosidase</keyword>
<evidence type="ECO:0000256" key="1">
    <source>
        <dbReference type="ARBA" id="ARBA00006865"/>
    </source>
</evidence>
<evidence type="ECO:0000259" key="5">
    <source>
        <dbReference type="PROSITE" id="PS51762"/>
    </source>
</evidence>
<dbReference type="Proteomes" id="UP000716291">
    <property type="component" value="Unassembled WGS sequence"/>
</dbReference>
<dbReference type="Gene3D" id="2.60.120.200">
    <property type="match status" value="1"/>
</dbReference>
<evidence type="ECO:0000256" key="4">
    <source>
        <dbReference type="SAM" id="SignalP"/>
    </source>
</evidence>
<dbReference type="InterPro" id="IPR050546">
    <property type="entry name" value="Glycosyl_Hydrlase_16"/>
</dbReference>
<comment type="similarity">
    <text evidence="1">Belongs to the glycosyl hydrolase 16 family.</text>
</comment>
<feature type="chain" id="PRO_5040416007" description="GH16 domain-containing protein" evidence="4">
    <location>
        <begin position="21"/>
        <end position="314"/>
    </location>
</feature>
<gene>
    <name evidence="6" type="ORF">G6F64_009150</name>
</gene>
<keyword evidence="4" id="KW-0732">Signal</keyword>
<dbReference type="Pfam" id="PF26113">
    <property type="entry name" value="GH16_XgeA"/>
    <property type="match status" value="1"/>
</dbReference>
<name>A0A9P6X3R6_RHIOR</name>
<protein>
    <recommendedName>
        <fullName evidence="5">GH16 domain-containing protein</fullName>
    </recommendedName>
</protein>
<dbReference type="InterPro" id="IPR013320">
    <property type="entry name" value="ConA-like_dom_sf"/>
</dbReference>
<evidence type="ECO:0000313" key="7">
    <source>
        <dbReference type="Proteomes" id="UP000716291"/>
    </source>
</evidence>
<dbReference type="GO" id="GO:0004553">
    <property type="term" value="F:hydrolase activity, hydrolyzing O-glycosyl compounds"/>
    <property type="evidence" value="ECO:0007669"/>
    <property type="project" value="InterPro"/>
</dbReference>
<reference evidence="6" key="1">
    <citation type="journal article" date="2020" name="Microb. Genom.">
        <title>Genetic diversity of clinical and environmental Mucorales isolates obtained from an investigation of mucormycosis cases among solid organ transplant recipients.</title>
        <authorList>
            <person name="Nguyen M.H."/>
            <person name="Kaul D."/>
            <person name="Muto C."/>
            <person name="Cheng S.J."/>
            <person name="Richter R.A."/>
            <person name="Bruno V.M."/>
            <person name="Liu G."/>
            <person name="Beyhan S."/>
            <person name="Sundermann A.J."/>
            <person name="Mounaud S."/>
            <person name="Pasculle A.W."/>
            <person name="Nierman W.C."/>
            <person name="Driscoll E."/>
            <person name="Cumbie R."/>
            <person name="Clancy C.J."/>
            <person name="Dupont C.L."/>
        </authorList>
    </citation>
    <scope>NUCLEOTIDE SEQUENCE</scope>
    <source>
        <strain evidence="6">GL11</strain>
    </source>
</reference>
<organism evidence="6 7">
    <name type="scientific">Rhizopus oryzae</name>
    <name type="common">Mucormycosis agent</name>
    <name type="synonym">Rhizopus arrhizus var. delemar</name>
    <dbReference type="NCBI Taxonomy" id="64495"/>
    <lineage>
        <taxon>Eukaryota</taxon>
        <taxon>Fungi</taxon>
        <taxon>Fungi incertae sedis</taxon>
        <taxon>Mucoromycota</taxon>
        <taxon>Mucoromycotina</taxon>
        <taxon>Mucoromycetes</taxon>
        <taxon>Mucorales</taxon>
        <taxon>Mucorineae</taxon>
        <taxon>Rhizopodaceae</taxon>
        <taxon>Rhizopus</taxon>
    </lineage>
</organism>
<dbReference type="CDD" id="cd02181">
    <property type="entry name" value="GH16_fungal_Lam16A_glucanase"/>
    <property type="match status" value="1"/>
</dbReference>
<evidence type="ECO:0000313" key="6">
    <source>
        <dbReference type="EMBL" id="KAG1304512.1"/>
    </source>
</evidence>
<dbReference type="EMBL" id="JAANQT010001616">
    <property type="protein sequence ID" value="KAG1304512.1"/>
    <property type="molecule type" value="Genomic_DNA"/>
</dbReference>
<dbReference type="GO" id="GO:0009251">
    <property type="term" value="P:glucan catabolic process"/>
    <property type="evidence" value="ECO:0007669"/>
    <property type="project" value="TreeGrafter"/>
</dbReference>
<evidence type="ECO:0000256" key="3">
    <source>
        <dbReference type="ARBA" id="ARBA00023295"/>
    </source>
</evidence>
<feature type="signal peptide" evidence="4">
    <location>
        <begin position="1"/>
        <end position="20"/>
    </location>
</feature>
<dbReference type="InterPro" id="IPR000757">
    <property type="entry name" value="Beta-glucanase-like"/>
</dbReference>
<comment type="caution">
    <text evidence="6">The sequence shown here is derived from an EMBL/GenBank/DDBJ whole genome shotgun (WGS) entry which is preliminary data.</text>
</comment>
<dbReference type="AlphaFoldDB" id="A0A9P6X3R6"/>
<accession>A0A9P6X3R6</accession>
<dbReference type="FunFam" id="2.60.120.200:FF:000114">
    <property type="entry name" value="Probable endo-1,3(4)-beta-glucanase NFIA_089530"/>
    <property type="match status" value="1"/>
</dbReference>
<dbReference type="PANTHER" id="PTHR10963:SF24">
    <property type="entry name" value="GLYCOSIDASE C21B10.07-RELATED"/>
    <property type="match status" value="1"/>
</dbReference>
<dbReference type="SUPFAM" id="SSF49899">
    <property type="entry name" value="Concanavalin A-like lectins/glucanases"/>
    <property type="match status" value="1"/>
</dbReference>
<keyword evidence="7" id="KW-1185">Reference proteome</keyword>
<sequence>MISTLSIFILSVTAIEVVLGKYMLQDNYTGQTFFEQFTFFNETDPTHGFVQYQNLKNAQSSGLVYTIDDRFIMKADNVSITPSGRPSVRISSKKTYNSGLFVFDVNHVPTGCSTWPAYWLVGSSWPTNGEIDILEGVHTQTKNTITLHTDNRCTMTGVAQYMTGASSQYKDCDVNASNQPSNTGCSVTDSRNNSFGSGLNNIGGGVYILLWNTSIQVWFFPRNAIPRDITSGEPSPSQWGLPVADFPFGASCSSTAFKNMNIVIDLTFCGDWAGLTSATSEYNCPADCNAFVQNNPSAFTSAYWDINSLKVYQV</sequence>
<proteinExistence type="inferred from homology"/>
<dbReference type="PANTHER" id="PTHR10963">
    <property type="entry name" value="GLYCOSYL HYDROLASE-RELATED"/>
    <property type="match status" value="1"/>
</dbReference>